<dbReference type="EMBL" id="LAZR01001183">
    <property type="protein sequence ID" value="KKN49125.1"/>
    <property type="molecule type" value="Genomic_DNA"/>
</dbReference>
<gene>
    <name evidence="3" type="ORF">LCGC14_0645990</name>
</gene>
<organism evidence="3">
    <name type="scientific">marine sediment metagenome</name>
    <dbReference type="NCBI Taxonomy" id="412755"/>
    <lineage>
        <taxon>unclassified sequences</taxon>
        <taxon>metagenomes</taxon>
        <taxon>ecological metagenomes</taxon>
    </lineage>
</organism>
<keyword evidence="1" id="KW-0812">Transmembrane</keyword>
<dbReference type="Pfam" id="PF18935">
    <property type="entry name" value="DUF5683"/>
    <property type="match status" value="1"/>
</dbReference>
<keyword evidence="1" id="KW-1133">Transmembrane helix</keyword>
<name>A0A0F9QXR5_9ZZZZ</name>
<evidence type="ECO:0000256" key="1">
    <source>
        <dbReference type="SAM" id="Phobius"/>
    </source>
</evidence>
<keyword evidence="1" id="KW-0472">Membrane</keyword>
<protein>
    <recommendedName>
        <fullName evidence="2">DUF5683 domain-containing protein</fullName>
    </recommendedName>
</protein>
<dbReference type="InterPro" id="IPR043738">
    <property type="entry name" value="DUF5683"/>
</dbReference>
<feature type="transmembrane region" description="Helical" evidence="1">
    <location>
        <begin position="115"/>
        <end position="134"/>
    </location>
</feature>
<sequence length="164" mass="19123">MKRSNKAVISLIAIIFLCIACFGQEQKPKEQSKLDNKFTSLQKSLLIPGWGQLAEKRYLESALFLSAEIFCIYKIFSNNHKSNDYYGLYKTADNTTDAVSYRDLTEKYDIRRNKFLLAAAGIWIINLIDIYIIVKKKEKKSRNLKLKLEHNENKTLFFTISYSF</sequence>
<evidence type="ECO:0000259" key="2">
    <source>
        <dbReference type="Pfam" id="PF18935"/>
    </source>
</evidence>
<reference evidence="3" key="1">
    <citation type="journal article" date="2015" name="Nature">
        <title>Complex archaea that bridge the gap between prokaryotes and eukaryotes.</title>
        <authorList>
            <person name="Spang A."/>
            <person name="Saw J.H."/>
            <person name="Jorgensen S.L."/>
            <person name="Zaremba-Niedzwiedzka K."/>
            <person name="Martijn J."/>
            <person name="Lind A.E."/>
            <person name="van Eijk R."/>
            <person name="Schleper C."/>
            <person name="Guy L."/>
            <person name="Ettema T.J."/>
        </authorList>
    </citation>
    <scope>NUCLEOTIDE SEQUENCE</scope>
</reference>
<proteinExistence type="predicted"/>
<feature type="domain" description="DUF5683" evidence="2">
    <location>
        <begin position="43"/>
        <end position="147"/>
    </location>
</feature>
<evidence type="ECO:0000313" key="3">
    <source>
        <dbReference type="EMBL" id="KKN49125.1"/>
    </source>
</evidence>
<dbReference type="AlphaFoldDB" id="A0A0F9QXR5"/>
<accession>A0A0F9QXR5</accession>
<comment type="caution">
    <text evidence="3">The sequence shown here is derived from an EMBL/GenBank/DDBJ whole genome shotgun (WGS) entry which is preliminary data.</text>
</comment>